<keyword evidence="3" id="KW-1003">Cell membrane</keyword>
<keyword evidence="5 12" id="KW-0067">ATP-binding</keyword>
<dbReference type="InterPro" id="IPR003593">
    <property type="entry name" value="AAA+_ATPase"/>
</dbReference>
<dbReference type="GO" id="GO:0005886">
    <property type="term" value="C:plasma membrane"/>
    <property type="evidence" value="ECO:0007669"/>
    <property type="project" value="UniProtKB-ARBA"/>
</dbReference>
<dbReference type="InterPro" id="IPR003439">
    <property type="entry name" value="ABC_transporter-like_ATP-bd"/>
</dbReference>
<dbReference type="PANTHER" id="PTHR43166:SF30">
    <property type="entry name" value="METHIONINE IMPORT ATP-BINDING PROTEIN METN"/>
    <property type="match status" value="1"/>
</dbReference>
<comment type="subunit">
    <text evidence="10">Homodimer. Forms a membrane-associated complex with FtsX.</text>
</comment>
<dbReference type="Pfam" id="PF00005">
    <property type="entry name" value="ABC_tran"/>
    <property type="match status" value="1"/>
</dbReference>
<accession>A0A7D7KZS9</accession>
<dbReference type="InterPro" id="IPR045865">
    <property type="entry name" value="ACT-like_dom_sf"/>
</dbReference>
<dbReference type="FunFam" id="3.40.50.300:FF:000056">
    <property type="entry name" value="Cell division ATP-binding protein FtsE"/>
    <property type="match status" value="1"/>
</dbReference>
<dbReference type="EC" id="3.6.3.-" evidence="12"/>
<protein>
    <submittedName>
        <fullName evidence="12">Methionine import ATP-binding protein MetN</fullName>
        <ecNumber evidence="12">3.6.3.-</ecNumber>
    </submittedName>
</protein>
<feature type="domain" description="ABC transporter" evidence="11">
    <location>
        <begin position="12"/>
        <end position="255"/>
    </location>
</feature>
<name>A0A7D7KZS9_KOCVA</name>
<keyword evidence="6" id="KW-1278">Translocase</keyword>
<proteinExistence type="inferred from homology"/>
<evidence type="ECO:0000256" key="2">
    <source>
        <dbReference type="ARBA" id="ARBA00022448"/>
    </source>
</evidence>
<dbReference type="PROSITE" id="PS50893">
    <property type="entry name" value="ABC_TRANSPORTER_2"/>
    <property type="match status" value="1"/>
</dbReference>
<dbReference type="SUPFAM" id="SSF52540">
    <property type="entry name" value="P-loop containing nucleoside triphosphate hydrolases"/>
    <property type="match status" value="1"/>
</dbReference>
<evidence type="ECO:0000256" key="4">
    <source>
        <dbReference type="ARBA" id="ARBA00022741"/>
    </source>
</evidence>
<dbReference type="GO" id="GO:0006865">
    <property type="term" value="P:amino acid transport"/>
    <property type="evidence" value="ECO:0007669"/>
    <property type="project" value="UniProtKB-KW"/>
</dbReference>
<dbReference type="GO" id="GO:0005524">
    <property type="term" value="F:ATP binding"/>
    <property type="evidence" value="ECO:0007669"/>
    <property type="project" value="UniProtKB-KW"/>
</dbReference>
<comment type="function">
    <text evidence="9">Part of the ABC transporter FtsEX involved in cellular division. Has ATPase activity.</text>
</comment>
<dbReference type="SMART" id="SM00382">
    <property type="entry name" value="AAA"/>
    <property type="match status" value="1"/>
</dbReference>
<evidence type="ECO:0000256" key="5">
    <source>
        <dbReference type="ARBA" id="ARBA00022840"/>
    </source>
</evidence>
<keyword evidence="2" id="KW-0813">Transport</keyword>
<dbReference type="InterPro" id="IPR017871">
    <property type="entry name" value="ABC_transporter-like_CS"/>
</dbReference>
<evidence type="ECO:0000256" key="6">
    <source>
        <dbReference type="ARBA" id="ARBA00022967"/>
    </source>
</evidence>
<comment type="similarity">
    <text evidence="1">Belongs to the ABC transporter superfamily.</text>
</comment>
<evidence type="ECO:0000313" key="13">
    <source>
        <dbReference type="Proteomes" id="UP000216825"/>
    </source>
</evidence>
<dbReference type="InterPro" id="IPR027417">
    <property type="entry name" value="P-loop_NTPase"/>
</dbReference>
<dbReference type="InterPro" id="IPR041701">
    <property type="entry name" value="MetN_ABC"/>
</dbReference>
<evidence type="ECO:0000256" key="1">
    <source>
        <dbReference type="ARBA" id="ARBA00005417"/>
    </source>
</evidence>
<dbReference type="InterPro" id="IPR050086">
    <property type="entry name" value="MetN_ABC_transporter-like"/>
</dbReference>
<dbReference type="PANTHER" id="PTHR43166">
    <property type="entry name" value="AMINO ACID IMPORT ATP-BINDING PROTEIN"/>
    <property type="match status" value="1"/>
</dbReference>
<dbReference type="PROSITE" id="PS00211">
    <property type="entry name" value="ABC_TRANSPORTER_1"/>
    <property type="match status" value="1"/>
</dbReference>
<organism evidence="12 13">
    <name type="scientific">Kocuria varians</name>
    <name type="common">Micrococcus varians</name>
    <dbReference type="NCBI Taxonomy" id="1272"/>
    <lineage>
        <taxon>Bacteria</taxon>
        <taxon>Bacillati</taxon>
        <taxon>Actinomycetota</taxon>
        <taxon>Actinomycetes</taxon>
        <taxon>Micrococcales</taxon>
        <taxon>Micrococcaceae</taxon>
        <taxon>Kocuria</taxon>
    </lineage>
</organism>
<dbReference type="Proteomes" id="UP000216825">
    <property type="component" value="Chromosome"/>
</dbReference>
<dbReference type="Pfam" id="PF09383">
    <property type="entry name" value="NIL"/>
    <property type="match status" value="1"/>
</dbReference>
<keyword evidence="13" id="KW-1185">Reference proteome</keyword>
<dbReference type="KEGG" id="kvr:CIB50_0001484"/>
<keyword evidence="12" id="KW-0378">Hydrolase</keyword>
<dbReference type="EMBL" id="CP059343">
    <property type="protein sequence ID" value="QMS56766.1"/>
    <property type="molecule type" value="Genomic_DNA"/>
</dbReference>
<reference evidence="12" key="1">
    <citation type="submission" date="2017-08" db="EMBL/GenBank/DDBJ databases">
        <authorList>
            <person name="Minaev M."/>
            <person name="Kurbakov K.A."/>
            <person name="Solodovnikova G.I."/>
            <person name="Kuznetsova O.A."/>
            <person name="Lisitsyn A.B."/>
        </authorList>
    </citation>
    <scope>NUCLEOTIDE SEQUENCE</scope>
    <source>
        <strain evidence="12">80</strain>
    </source>
</reference>
<evidence type="ECO:0000313" key="12">
    <source>
        <dbReference type="EMBL" id="QMS56766.1"/>
    </source>
</evidence>
<dbReference type="Gene3D" id="3.40.50.300">
    <property type="entry name" value="P-loop containing nucleotide triphosphate hydrolases"/>
    <property type="match status" value="1"/>
</dbReference>
<dbReference type="CDD" id="cd03258">
    <property type="entry name" value="ABC_MetN_methionine_transporter"/>
    <property type="match status" value="1"/>
</dbReference>
<dbReference type="RefSeq" id="WP_094393641.1">
    <property type="nucleotide sequence ID" value="NZ_CP059343.1"/>
</dbReference>
<dbReference type="AlphaFoldDB" id="A0A7D7KZS9"/>
<evidence type="ECO:0000256" key="3">
    <source>
        <dbReference type="ARBA" id="ARBA00022475"/>
    </source>
</evidence>
<keyword evidence="7" id="KW-0029">Amino-acid transport</keyword>
<dbReference type="SMART" id="SM00930">
    <property type="entry name" value="NIL"/>
    <property type="match status" value="1"/>
</dbReference>
<keyword evidence="8" id="KW-0472">Membrane</keyword>
<evidence type="ECO:0000256" key="10">
    <source>
        <dbReference type="ARBA" id="ARBA00063837"/>
    </source>
</evidence>
<keyword evidence="4" id="KW-0547">Nucleotide-binding</keyword>
<evidence type="ECO:0000259" key="11">
    <source>
        <dbReference type="PROSITE" id="PS50893"/>
    </source>
</evidence>
<dbReference type="GO" id="GO:0016887">
    <property type="term" value="F:ATP hydrolysis activity"/>
    <property type="evidence" value="ECO:0007669"/>
    <property type="project" value="InterPro"/>
</dbReference>
<evidence type="ECO:0000256" key="9">
    <source>
        <dbReference type="ARBA" id="ARBA00054718"/>
    </source>
</evidence>
<dbReference type="SUPFAM" id="SSF55021">
    <property type="entry name" value="ACT-like"/>
    <property type="match status" value="1"/>
</dbReference>
<reference evidence="12" key="2">
    <citation type="submission" date="2020-07" db="EMBL/GenBank/DDBJ databases">
        <title>Genome of starter culture bacteria Kocuria salsicia reveals its technological properties and safety for usage in meat industry.</title>
        <authorList>
            <person name="Michael M."/>
            <person name="Konstantin K."/>
            <person name="Evgenii K."/>
            <person name="Galina S."/>
            <person name="Oksana K."/>
            <person name="Andrei L."/>
        </authorList>
    </citation>
    <scope>NUCLEOTIDE SEQUENCE [LARGE SCALE GENOMIC DNA]</scope>
    <source>
        <strain evidence="12">80</strain>
    </source>
</reference>
<gene>
    <name evidence="12" type="primary">metN</name>
    <name evidence="12" type="ORF">CIB50_0001484</name>
</gene>
<dbReference type="Gene3D" id="3.30.70.260">
    <property type="match status" value="1"/>
</dbReference>
<sequence>MSAAPAAGDTLVSFRDVSKVFTTGPKRRPREVTAVDGVTLDVKRGEIFAVIGYSGAGKSTLVRLINGLETTTSGTLEVGGQQVSGRSETQLASVRHNIGMIFQQFNLFTSRTVAGNIEYPLRRAGWKPEERRARVTELLEFVGLTERARNYPEQLSGGQKQRVGIARALASNPELLLADESTSALDPETTQEVLALLRRVNRELGITVVLITHEMDVVRAIADRVAVMDSGRVVEVGTTADVFAHPQAETTRKFVGSVMHTVPNAAEVEKLRREHPGRLVMVDVRDQNRIGEVLSDAARTDVRFNIAFGGISILQSRSFGTLTLSLTGPPDAVERTVDALRAVTKVEEVAE</sequence>
<dbReference type="InterPro" id="IPR018449">
    <property type="entry name" value="NIL_domain"/>
</dbReference>
<evidence type="ECO:0000256" key="7">
    <source>
        <dbReference type="ARBA" id="ARBA00022970"/>
    </source>
</evidence>
<evidence type="ECO:0000256" key="8">
    <source>
        <dbReference type="ARBA" id="ARBA00023136"/>
    </source>
</evidence>